<dbReference type="GO" id="GO:0015768">
    <property type="term" value="P:maltose transport"/>
    <property type="evidence" value="ECO:0007669"/>
    <property type="project" value="TreeGrafter"/>
</dbReference>
<dbReference type="Proteomes" id="UP000036045">
    <property type="component" value="Unassembled WGS sequence"/>
</dbReference>
<accession>A0A0J1LDB6</accession>
<dbReference type="PATRIC" id="fig|1397.4.peg.4760"/>
<dbReference type="RefSeq" id="WP_047941438.1">
    <property type="nucleotide sequence ID" value="NZ_CP053989.1"/>
</dbReference>
<keyword evidence="2" id="KW-0813">Transport</keyword>
<evidence type="ECO:0000256" key="2">
    <source>
        <dbReference type="ARBA" id="ARBA00022448"/>
    </source>
</evidence>
<comment type="caution">
    <text evidence="5">The sequence shown here is derived from an EMBL/GenBank/DDBJ whole genome shotgun (WGS) entry which is preliminary data.</text>
</comment>
<dbReference type="GeneID" id="56348709"/>
<protein>
    <submittedName>
        <fullName evidence="5">ABC transporter substrate-binding protein</fullName>
    </submittedName>
</protein>
<organism evidence="5 6">
    <name type="scientific">Niallia circulans</name>
    <name type="common">Bacillus circulans</name>
    <dbReference type="NCBI Taxonomy" id="1397"/>
    <lineage>
        <taxon>Bacteria</taxon>
        <taxon>Bacillati</taxon>
        <taxon>Bacillota</taxon>
        <taxon>Bacilli</taxon>
        <taxon>Bacillales</taxon>
        <taxon>Bacillaceae</taxon>
        <taxon>Niallia</taxon>
    </lineage>
</organism>
<reference evidence="5 6" key="1">
    <citation type="submission" date="2015-05" db="EMBL/GenBank/DDBJ databases">
        <title>Whole genome sequence and identification of bacterial endophytes from Costus igneus.</title>
        <authorList>
            <person name="Lee Y.P."/>
            <person name="Gan H.M."/>
            <person name="Eng W."/>
            <person name="Wheatley M.S."/>
            <person name="Caraballo A."/>
            <person name="Polter S."/>
            <person name="Savka M.A."/>
            <person name="Hudson A.O."/>
        </authorList>
    </citation>
    <scope>NUCLEOTIDE SEQUENCE [LARGE SCALE GENOMIC DNA]</scope>
    <source>
        <strain evidence="5 6">RIT379</strain>
    </source>
</reference>
<dbReference type="Gene3D" id="3.40.190.10">
    <property type="entry name" value="Periplasmic binding protein-like II"/>
    <property type="match status" value="2"/>
</dbReference>
<dbReference type="AlphaFoldDB" id="A0A0J1LDB6"/>
<dbReference type="PROSITE" id="PS01037">
    <property type="entry name" value="SBP_BACTERIAL_1"/>
    <property type="match status" value="1"/>
</dbReference>
<dbReference type="InterPro" id="IPR006061">
    <property type="entry name" value="SBP_1_CS"/>
</dbReference>
<comment type="similarity">
    <text evidence="1">Belongs to the bacterial solute-binding protein 1 family.</text>
</comment>
<evidence type="ECO:0000256" key="1">
    <source>
        <dbReference type="ARBA" id="ARBA00008520"/>
    </source>
</evidence>
<dbReference type="InterPro" id="IPR006059">
    <property type="entry name" value="SBP"/>
</dbReference>
<evidence type="ECO:0000256" key="4">
    <source>
        <dbReference type="SAM" id="SignalP"/>
    </source>
</evidence>
<evidence type="ECO:0000313" key="5">
    <source>
        <dbReference type="EMBL" id="KLV26905.1"/>
    </source>
</evidence>
<dbReference type="GO" id="GO:1901982">
    <property type="term" value="F:maltose binding"/>
    <property type="evidence" value="ECO:0007669"/>
    <property type="project" value="TreeGrafter"/>
</dbReference>
<dbReference type="PROSITE" id="PS51257">
    <property type="entry name" value="PROKAR_LIPOPROTEIN"/>
    <property type="match status" value="1"/>
</dbReference>
<proteinExistence type="inferred from homology"/>
<dbReference type="PANTHER" id="PTHR30061:SF50">
    <property type="entry name" value="MALTOSE_MALTODEXTRIN-BINDING PERIPLASMIC PROTEIN"/>
    <property type="match status" value="1"/>
</dbReference>
<gene>
    <name evidence="5" type="ORF">ABW02_07970</name>
</gene>
<sequence length="428" mass="48466">MTKWTFTWLIAGLLIVALSACQPKSEEDSSERKTADERITLTIRNPKVEISTQFEEMVMAYEREHPNIDIQVHTVGGAADDLADLKAQIAADNGPDIFTNTGYDNVKIWSDYLEDLSDQPWIPHAYKDTLKPVTMDGKVYGMPLNIEGYGFIYNKDLFHKAGIHTLPRTLSELQATAQTLEESGITPFATGYYEEWKLGDHLLNIAFAQQDDPEAFIDQLNKGTTKITNNQKFLDIISLLDTTIKYGNHNPLTTDYNTEVDLFASGKAAMIQQGNWIQPMIDQQSPNMNIGFLPIPINEEPADAIAVNVSNYWVVNKQSSAEKKKAAKNFLNWMVFSEQGKSFMTEQFKFIPAFDHIEAHHLGPLAKEIMNYYQTGKTLRANWFAFPNSAREEFGLAMQLYVGKQLNRDQLLQEFQKSWEKAAASSSH</sequence>
<dbReference type="EMBL" id="LDPH01000006">
    <property type="protein sequence ID" value="KLV26905.1"/>
    <property type="molecule type" value="Genomic_DNA"/>
</dbReference>
<dbReference type="GO" id="GO:0042956">
    <property type="term" value="P:maltodextrin transmembrane transport"/>
    <property type="evidence" value="ECO:0007669"/>
    <property type="project" value="TreeGrafter"/>
</dbReference>
<dbReference type="OrthoDB" id="9763054at2"/>
<dbReference type="PANTHER" id="PTHR30061">
    <property type="entry name" value="MALTOSE-BINDING PERIPLASMIC PROTEIN"/>
    <property type="match status" value="1"/>
</dbReference>
<evidence type="ECO:0000256" key="3">
    <source>
        <dbReference type="ARBA" id="ARBA00022729"/>
    </source>
</evidence>
<dbReference type="Pfam" id="PF01547">
    <property type="entry name" value="SBP_bac_1"/>
    <property type="match status" value="1"/>
</dbReference>
<keyword evidence="3 4" id="KW-0732">Signal</keyword>
<dbReference type="GO" id="GO:0055085">
    <property type="term" value="P:transmembrane transport"/>
    <property type="evidence" value="ECO:0007669"/>
    <property type="project" value="InterPro"/>
</dbReference>
<name>A0A0J1LDB6_NIACI</name>
<feature type="signal peptide" evidence="4">
    <location>
        <begin position="1"/>
        <end position="19"/>
    </location>
</feature>
<dbReference type="GO" id="GO:0055052">
    <property type="term" value="C:ATP-binding cassette (ABC) transporter complex, substrate-binding subunit-containing"/>
    <property type="evidence" value="ECO:0007669"/>
    <property type="project" value="TreeGrafter"/>
</dbReference>
<feature type="chain" id="PRO_5038726317" evidence="4">
    <location>
        <begin position="20"/>
        <end position="428"/>
    </location>
</feature>
<keyword evidence="6" id="KW-1185">Reference proteome</keyword>
<evidence type="ECO:0000313" key="6">
    <source>
        <dbReference type="Proteomes" id="UP000036045"/>
    </source>
</evidence>
<dbReference type="SUPFAM" id="SSF53850">
    <property type="entry name" value="Periplasmic binding protein-like II"/>
    <property type="match status" value="1"/>
</dbReference>